<protein>
    <recommendedName>
        <fullName evidence="4">YtxH domain-containing protein</fullName>
    </recommendedName>
</protein>
<gene>
    <name evidence="2" type="ORF">HZF10_16205</name>
</gene>
<keyword evidence="1" id="KW-1133">Transmembrane helix</keyword>
<dbReference type="Proteomes" id="UP000535020">
    <property type="component" value="Unassembled WGS sequence"/>
</dbReference>
<reference evidence="2 3" key="1">
    <citation type="submission" date="2020-07" db="EMBL/GenBank/DDBJ databases">
        <authorList>
            <person name="Sun Q."/>
        </authorList>
    </citation>
    <scope>NUCLEOTIDE SEQUENCE [LARGE SCALE GENOMIC DNA]</scope>
    <source>
        <strain evidence="2 3">MAH-1</strain>
    </source>
</reference>
<dbReference type="EMBL" id="JACBJI010000008">
    <property type="protein sequence ID" value="NYA72475.1"/>
    <property type="molecule type" value="Genomic_DNA"/>
</dbReference>
<keyword evidence="3" id="KW-1185">Reference proteome</keyword>
<evidence type="ECO:0000313" key="2">
    <source>
        <dbReference type="EMBL" id="NYA72475.1"/>
    </source>
</evidence>
<dbReference type="AlphaFoldDB" id="A0A7Y8Y4Y7"/>
<feature type="transmembrane region" description="Helical" evidence="1">
    <location>
        <begin position="6"/>
        <end position="25"/>
    </location>
</feature>
<organism evidence="2 3">
    <name type="scientific">Flavobacterium agri</name>
    <dbReference type="NCBI Taxonomy" id="2743471"/>
    <lineage>
        <taxon>Bacteria</taxon>
        <taxon>Pseudomonadati</taxon>
        <taxon>Bacteroidota</taxon>
        <taxon>Flavobacteriia</taxon>
        <taxon>Flavobacteriales</taxon>
        <taxon>Flavobacteriaceae</taxon>
        <taxon>Flavobacterium</taxon>
    </lineage>
</organism>
<keyword evidence="1" id="KW-0812">Transmembrane</keyword>
<evidence type="ECO:0000256" key="1">
    <source>
        <dbReference type="SAM" id="Phobius"/>
    </source>
</evidence>
<name>A0A7Y8Y4Y7_9FLAO</name>
<evidence type="ECO:0000313" key="3">
    <source>
        <dbReference type="Proteomes" id="UP000535020"/>
    </source>
</evidence>
<comment type="caution">
    <text evidence="2">The sequence shown here is derived from an EMBL/GenBank/DDBJ whole genome shotgun (WGS) entry which is preliminary data.</text>
</comment>
<evidence type="ECO:0008006" key="4">
    <source>
        <dbReference type="Google" id="ProtNLM"/>
    </source>
</evidence>
<proteinExistence type="predicted"/>
<keyword evidence="1" id="KW-0472">Membrane</keyword>
<sequence>MNKKAIIAGVAIGVAALTAAGIIAYRNRSKKAKMKDTAGDYADKFKSKLSSLERKAKKEYAQIVEDGEEFANRAKERATQWANKAGANL</sequence>
<accession>A0A7Y8Y4Y7</accession>
<dbReference type="RefSeq" id="WP_176007278.1">
    <property type="nucleotide sequence ID" value="NZ_JABWMI010000020.1"/>
</dbReference>